<evidence type="ECO:0000313" key="10">
    <source>
        <dbReference type="Proteomes" id="UP000027361"/>
    </source>
</evidence>
<feature type="compositionally biased region" description="Pro residues" evidence="8">
    <location>
        <begin position="382"/>
        <end position="394"/>
    </location>
</feature>
<evidence type="ECO:0000256" key="7">
    <source>
        <dbReference type="PIRSR" id="PIRSR601019-2"/>
    </source>
</evidence>
<dbReference type="GO" id="GO:0046872">
    <property type="term" value="F:metal ion binding"/>
    <property type="evidence" value="ECO:0007669"/>
    <property type="project" value="UniProtKB-KW"/>
</dbReference>
<keyword evidence="5" id="KW-0807">Transducer</keyword>
<dbReference type="InterPro" id="IPR027417">
    <property type="entry name" value="P-loop_NTPase"/>
</dbReference>
<feature type="binding site" evidence="6">
    <location>
        <begin position="591"/>
        <end position="594"/>
    </location>
    <ligand>
        <name>GTP</name>
        <dbReference type="ChEBI" id="CHEBI:37565"/>
    </ligand>
</feature>
<dbReference type="GO" id="GO:0005834">
    <property type="term" value="C:heterotrimeric G-protein complex"/>
    <property type="evidence" value="ECO:0007669"/>
    <property type="project" value="TreeGrafter"/>
</dbReference>
<dbReference type="PANTHER" id="PTHR10218:SF360">
    <property type="entry name" value="GUANINE NUCLEOTIDE-BINDING PROTEIN SUBUNIT ALPHA HOMOLOG"/>
    <property type="match status" value="1"/>
</dbReference>
<dbReference type="GO" id="GO:0001664">
    <property type="term" value="F:G protein-coupled receptor binding"/>
    <property type="evidence" value="ECO:0007669"/>
    <property type="project" value="TreeGrafter"/>
</dbReference>
<keyword evidence="2 7" id="KW-0479">Metal-binding</keyword>
<keyword evidence="7" id="KW-0460">Magnesium</keyword>
<comment type="caution">
    <text evidence="9">The sequence shown here is derived from an EMBL/GenBank/DDBJ whole genome shotgun (WGS) entry which is preliminary data.</text>
</comment>
<dbReference type="EMBL" id="JMSN01000059">
    <property type="protein sequence ID" value="KDN43689.1"/>
    <property type="molecule type" value="Genomic_DNA"/>
</dbReference>
<dbReference type="OMA" id="WRTVIYF"/>
<feature type="binding site" evidence="7">
    <location>
        <position position="501"/>
    </location>
    <ligand>
        <name>Mg(2+)</name>
        <dbReference type="ChEBI" id="CHEBI:18420"/>
    </ligand>
</feature>
<feature type="binding site" evidence="6">
    <location>
        <position position="660"/>
    </location>
    <ligand>
        <name>GTP</name>
        <dbReference type="ChEBI" id="CHEBI:37565"/>
    </ligand>
</feature>
<feature type="region of interest" description="Disordered" evidence="8">
    <location>
        <begin position="226"/>
        <end position="248"/>
    </location>
</feature>
<feature type="compositionally biased region" description="Low complexity" evidence="8">
    <location>
        <begin position="233"/>
        <end position="248"/>
    </location>
</feature>
<dbReference type="FunFam" id="3.40.50.300:FF:000692">
    <property type="entry name" value="Guanine nucleotide-binding protein subunit alpha"/>
    <property type="match status" value="1"/>
</dbReference>
<dbReference type="Gene3D" id="1.10.400.10">
    <property type="entry name" value="GI Alpha 1, domain 2-like"/>
    <property type="match status" value="1"/>
</dbReference>
<keyword evidence="3 6" id="KW-0547">Nucleotide-binding</keyword>
<feature type="compositionally biased region" description="Basic and acidic residues" evidence="8">
    <location>
        <begin position="335"/>
        <end position="346"/>
    </location>
</feature>
<keyword evidence="4 6" id="KW-0342">GTP-binding</keyword>
<reference evidence="9 10" key="1">
    <citation type="submission" date="2014-05" db="EMBL/GenBank/DDBJ databases">
        <title>Draft genome sequence of a rare smut relative, Tilletiaria anomala UBC 951.</title>
        <authorList>
            <consortium name="DOE Joint Genome Institute"/>
            <person name="Toome M."/>
            <person name="Kuo A."/>
            <person name="Henrissat B."/>
            <person name="Lipzen A."/>
            <person name="Tritt A."/>
            <person name="Yoshinaga Y."/>
            <person name="Zane M."/>
            <person name="Barry K."/>
            <person name="Grigoriev I.V."/>
            <person name="Spatafora J.W."/>
            <person name="Aimea M.C."/>
        </authorList>
    </citation>
    <scope>NUCLEOTIDE SEQUENCE [LARGE SCALE GENOMIC DNA]</scope>
    <source>
        <strain evidence="9 10">UBC 951</strain>
    </source>
</reference>
<evidence type="ECO:0000256" key="4">
    <source>
        <dbReference type="ARBA" id="ARBA00023134"/>
    </source>
</evidence>
<evidence type="ECO:0000256" key="6">
    <source>
        <dbReference type="PIRSR" id="PIRSR601019-1"/>
    </source>
</evidence>
<evidence type="ECO:0000313" key="9">
    <source>
        <dbReference type="EMBL" id="KDN43689.1"/>
    </source>
</evidence>
<evidence type="ECO:0000256" key="5">
    <source>
        <dbReference type="ARBA" id="ARBA00023224"/>
    </source>
</evidence>
<dbReference type="InterPro" id="IPR011025">
    <property type="entry name" value="GproteinA_insert"/>
</dbReference>
<dbReference type="PROSITE" id="PS51882">
    <property type="entry name" value="G_ALPHA"/>
    <property type="match status" value="1"/>
</dbReference>
<feature type="region of interest" description="Disordered" evidence="8">
    <location>
        <begin position="298"/>
        <end position="396"/>
    </location>
</feature>
<proteinExistence type="inferred from homology"/>
<name>A0A066VXY9_TILAU</name>
<dbReference type="PANTHER" id="PTHR10218">
    <property type="entry name" value="GTP-BINDING PROTEIN ALPHA SUBUNIT"/>
    <property type="match status" value="1"/>
</dbReference>
<dbReference type="STRING" id="1037660.A0A066VXY9"/>
<keyword evidence="10" id="KW-1185">Reference proteome</keyword>
<dbReference type="AlphaFoldDB" id="A0A066VXY9"/>
<dbReference type="GO" id="GO:0005525">
    <property type="term" value="F:GTP binding"/>
    <property type="evidence" value="ECO:0007669"/>
    <property type="project" value="UniProtKB-KW"/>
</dbReference>
<evidence type="ECO:0000256" key="1">
    <source>
        <dbReference type="ARBA" id="ARBA00005804"/>
    </source>
</evidence>
<dbReference type="RefSeq" id="XP_013242465.1">
    <property type="nucleotide sequence ID" value="XM_013387011.1"/>
</dbReference>
<gene>
    <name evidence="9" type="ORF">K437DRAFT_147708</name>
</gene>
<dbReference type="GO" id="GO:0005737">
    <property type="term" value="C:cytoplasm"/>
    <property type="evidence" value="ECO:0007669"/>
    <property type="project" value="TreeGrafter"/>
</dbReference>
<evidence type="ECO:0000256" key="3">
    <source>
        <dbReference type="ARBA" id="ARBA00022741"/>
    </source>
</evidence>
<accession>A0A066VXY9</accession>
<dbReference type="Pfam" id="PF00503">
    <property type="entry name" value="G-alpha"/>
    <property type="match status" value="2"/>
</dbReference>
<comment type="similarity">
    <text evidence="1">Belongs to the G-alpha family.</text>
</comment>
<dbReference type="Proteomes" id="UP000027361">
    <property type="component" value="Unassembled WGS sequence"/>
</dbReference>
<dbReference type="InterPro" id="IPR001019">
    <property type="entry name" value="Gprotein_alpha_su"/>
</dbReference>
<dbReference type="OrthoDB" id="5817230at2759"/>
<feature type="compositionally biased region" description="Polar residues" evidence="8">
    <location>
        <begin position="11"/>
        <end position="22"/>
    </location>
</feature>
<dbReference type="GO" id="GO:0007188">
    <property type="term" value="P:adenylate cyclase-modulating G protein-coupled receptor signaling pathway"/>
    <property type="evidence" value="ECO:0007669"/>
    <property type="project" value="TreeGrafter"/>
</dbReference>
<dbReference type="HOGENOM" id="CLU_014184_1_1_1"/>
<dbReference type="GO" id="GO:0003924">
    <property type="term" value="F:GTPase activity"/>
    <property type="evidence" value="ECO:0007669"/>
    <property type="project" value="InterPro"/>
</dbReference>
<dbReference type="Gene3D" id="3.40.50.300">
    <property type="entry name" value="P-loop containing nucleotide triphosphate hydrolases"/>
    <property type="match status" value="2"/>
</dbReference>
<evidence type="ECO:0000256" key="2">
    <source>
        <dbReference type="ARBA" id="ARBA00022723"/>
    </source>
</evidence>
<dbReference type="InParanoid" id="A0A066VXY9"/>
<feature type="region of interest" description="Disordered" evidence="8">
    <location>
        <begin position="1"/>
        <end position="68"/>
    </location>
</feature>
<protein>
    <submittedName>
        <fullName evidence="9">G-alpha-domain-containing protein</fullName>
    </submittedName>
</protein>
<sequence length="688" mass="75441">MPAFLRGMSGGSSRPTSKSKVSGSGRPGKAKRSLALASQADPLAIVTAPPAKESSAERDARLQEESVARKRSEDIDKWLKADSTATRKDRQGEVQLALLGQSGAGKTTLLKQMRLLYDPQGYERERTSWRLVIYLNVITATRLLLEGVERVLEEQEDAKEAATRAAIRSGAVDVEETIGDDSVDTSSSGGRRGDFVPTGLLSAAATAVNGTSHVLFPTSSRNSLISLSRQDTSSNSTGRRSSSQRGRGPCRATLLIRLRLAPLLSLEPDLRNRLGAVGDDVANVPEYLQAKGKELRSSLRGSIRTKQQLPNWRGGNAGESASNGVRLRASAGIKVDVDESSSKDMGPRTIHYKPKRSDDLVLKAGWQDRSAEPPSPSAGSPPSSPTSPGYPPPSASLAFDMRTSLDSLQCEHNNEVANRLRQREEDGPQALVLACKGDIQALWSGKDSGVFSHGSVVKKLRQNFTFERVSAPTWFLDQLDRISVADYAPTNEDIMHARVRTIGLSESVFQVGSLHKYRVYDVGGDRSQRIAWAPFLGDQVRAVIFMAPVGAYDQRLQEDASVNRVQDSLDLFWQVATSPLLLSASVVLLLNKIDLLQHKVRRGVSVKKHWPNYDGRDDDYEQVWRWFRARFTDVAKASRGKLHSELQRNVGQVYIFPSCAVDTSKIKAILISVQDTILRSNLQEAGLY</sequence>
<feature type="compositionally biased region" description="Basic and acidic residues" evidence="8">
    <location>
        <begin position="54"/>
        <end position="68"/>
    </location>
</feature>
<dbReference type="SMART" id="SM00275">
    <property type="entry name" value="G_alpha"/>
    <property type="match status" value="1"/>
</dbReference>
<dbReference type="SUPFAM" id="SSF52540">
    <property type="entry name" value="P-loop containing nucleoside triphosphate hydrolases"/>
    <property type="match status" value="1"/>
</dbReference>
<evidence type="ECO:0000256" key="8">
    <source>
        <dbReference type="SAM" id="MobiDB-lite"/>
    </source>
</evidence>
<dbReference type="SUPFAM" id="SSF47895">
    <property type="entry name" value="Transducin (alpha subunit), insertion domain"/>
    <property type="match status" value="1"/>
</dbReference>
<dbReference type="GO" id="GO:0031683">
    <property type="term" value="F:G-protein beta/gamma-subunit complex binding"/>
    <property type="evidence" value="ECO:0007669"/>
    <property type="project" value="InterPro"/>
</dbReference>
<dbReference type="GeneID" id="25261604"/>
<organism evidence="9 10">
    <name type="scientific">Tilletiaria anomala (strain ATCC 24038 / CBS 436.72 / UBC 951)</name>
    <dbReference type="NCBI Taxonomy" id="1037660"/>
    <lineage>
        <taxon>Eukaryota</taxon>
        <taxon>Fungi</taxon>
        <taxon>Dikarya</taxon>
        <taxon>Basidiomycota</taxon>
        <taxon>Ustilaginomycotina</taxon>
        <taxon>Exobasidiomycetes</taxon>
        <taxon>Georgefischeriales</taxon>
        <taxon>Tilletiariaceae</taxon>
        <taxon>Tilletiaria</taxon>
    </lineage>
</organism>